<evidence type="ECO:0000256" key="1">
    <source>
        <dbReference type="SAM" id="SignalP"/>
    </source>
</evidence>
<keyword evidence="1" id="KW-0732">Signal</keyword>
<dbReference type="EMBL" id="BSNV01000002">
    <property type="protein sequence ID" value="GLQ64526.1"/>
    <property type="molecule type" value="Genomic_DNA"/>
</dbReference>
<feature type="signal peptide" evidence="1">
    <location>
        <begin position="1"/>
        <end position="20"/>
    </location>
</feature>
<evidence type="ECO:0000313" key="2">
    <source>
        <dbReference type="EMBL" id="GLQ64526.1"/>
    </source>
</evidence>
<gene>
    <name evidence="2" type="ORF">GCM10007870_01100</name>
</gene>
<organism evidence="2 3">
    <name type="scientific">Gluconobacter kondonii</name>
    <dbReference type="NCBI Taxonomy" id="941463"/>
    <lineage>
        <taxon>Bacteria</taxon>
        <taxon>Pseudomonadati</taxon>
        <taxon>Pseudomonadota</taxon>
        <taxon>Alphaproteobacteria</taxon>
        <taxon>Acetobacterales</taxon>
        <taxon>Acetobacteraceae</taxon>
        <taxon>Gluconobacter</taxon>
    </lineage>
</organism>
<dbReference type="GeneID" id="76193229"/>
<dbReference type="RefSeq" id="WP_099285095.1">
    <property type="nucleotide sequence ID" value="NZ_BEWP01000001.1"/>
</dbReference>
<accession>A0ABQ5WLY3</accession>
<keyword evidence="3" id="KW-1185">Reference proteome</keyword>
<name>A0ABQ5WLY3_9PROT</name>
<comment type="caution">
    <text evidence="2">The sequence shown here is derived from an EMBL/GenBank/DDBJ whole genome shotgun (WGS) entry which is preliminary data.</text>
</comment>
<evidence type="ECO:0000313" key="3">
    <source>
        <dbReference type="Proteomes" id="UP001156629"/>
    </source>
</evidence>
<feature type="chain" id="PRO_5045474115" evidence="1">
    <location>
        <begin position="21"/>
        <end position="96"/>
    </location>
</feature>
<dbReference type="Proteomes" id="UP001156629">
    <property type="component" value="Unassembled WGS sequence"/>
</dbReference>
<sequence>MKTMFASFLVLGLLGGTALAQDPKVENAVASASSDAKAPVTQVADTKNSETCTQVWVNTMTHVYHVPGSFWYGATAHGTYMCEDDAKRAGNTRGQF</sequence>
<reference evidence="3" key="1">
    <citation type="journal article" date="2019" name="Int. J. Syst. Evol. Microbiol.">
        <title>The Global Catalogue of Microorganisms (GCM) 10K type strain sequencing project: providing services to taxonomists for standard genome sequencing and annotation.</title>
        <authorList>
            <consortium name="The Broad Institute Genomics Platform"/>
            <consortium name="The Broad Institute Genome Sequencing Center for Infectious Disease"/>
            <person name="Wu L."/>
            <person name="Ma J."/>
        </authorList>
    </citation>
    <scope>NUCLEOTIDE SEQUENCE [LARGE SCALE GENOMIC DNA]</scope>
    <source>
        <strain evidence="3">NBRC 3266</strain>
    </source>
</reference>
<protein>
    <submittedName>
        <fullName evidence="2">Uncharacterized protein</fullName>
    </submittedName>
</protein>
<proteinExistence type="predicted"/>